<feature type="non-terminal residue" evidence="1">
    <location>
        <position position="51"/>
    </location>
</feature>
<dbReference type="Pfam" id="PF13424">
    <property type="entry name" value="TPR_12"/>
    <property type="match status" value="1"/>
</dbReference>
<comment type="caution">
    <text evidence="1">The sequence shown here is derived from an EMBL/GenBank/DDBJ whole genome shotgun (WGS) entry which is preliminary data.</text>
</comment>
<organism evidence="1 2">
    <name type="scientific">Cladorrhinum samala</name>
    <dbReference type="NCBI Taxonomy" id="585594"/>
    <lineage>
        <taxon>Eukaryota</taxon>
        <taxon>Fungi</taxon>
        <taxon>Dikarya</taxon>
        <taxon>Ascomycota</taxon>
        <taxon>Pezizomycotina</taxon>
        <taxon>Sordariomycetes</taxon>
        <taxon>Sordariomycetidae</taxon>
        <taxon>Sordariales</taxon>
        <taxon>Podosporaceae</taxon>
        <taxon>Cladorrhinum</taxon>
    </lineage>
</organism>
<keyword evidence="2" id="KW-1185">Reference proteome</keyword>
<evidence type="ECO:0008006" key="3">
    <source>
        <dbReference type="Google" id="ProtNLM"/>
    </source>
</evidence>
<dbReference type="EMBL" id="MU865030">
    <property type="protein sequence ID" value="KAK4459669.1"/>
    <property type="molecule type" value="Genomic_DNA"/>
</dbReference>
<reference evidence="1" key="1">
    <citation type="journal article" date="2023" name="Mol. Phylogenet. Evol.">
        <title>Genome-scale phylogeny and comparative genomics of the fungal order Sordariales.</title>
        <authorList>
            <person name="Hensen N."/>
            <person name="Bonometti L."/>
            <person name="Westerberg I."/>
            <person name="Brannstrom I.O."/>
            <person name="Guillou S."/>
            <person name="Cros-Aarteil S."/>
            <person name="Calhoun S."/>
            <person name="Haridas S."/>
            <person name="Kuo A."/>
            <person name="Mondo S."/>
            <person name="Pangilinan J."/>
            <person name="Riley R."/>
            <person name="LaButti K."/>
            <person name="Andreopoulos B."/>
            <person name="Lipzen A."/>
            <person name="Chen C."/>
            <person name="Yan M."/>
            <person name="Daum C."/>
            <person name="Ng V."/>
            <person name="Clum A."/>
            <person name="Steindorff A."/>
            <person name="Ohm R.A."/>
            <person name="Martin F."/>
            <person name="Silar P."/>
            <person name="Natvig D.O."/>
            <person name="Lalanne C."/>
            <person name="Gautier V."/>
            <person name="Ament-Velasquez S.L."/>
            <person name="Kruys A."/>
            <person name="Hutchinson M.I."/>
            <person name="Powell A.J."/>
            <person name="Barry K."/>
            <person name="Miller A.N."/>
            <person name="Grigoriev I.V."/>
            <person name="Debuchy R."/>
            <person name="Gladieux P."/>
            <person name="Hiltunen Thoren M."/>
            <person name="Johannesson H."/>
        </authorList>
    </citation>
    <scope>NUCLEOTIDE SEQUENCE</scope>
    <source>
        <strain evidence="1">PSN324</strain>
    </source>
</reference>
<dbReference type="Gene3D" id="1.25.40.10">
    <property type="entry name" value="Tetratricopeptide repeat domain"/>
    <property type="match status" value="1"/>
</dbReference>
<protein>
    <recommendedName>
        <fullName evidence="3">Kinesin light chain</fullName>
    </recommendedName>
</protein>
<evidence type="ECO:0000313" key="2">
    <source>
        <dbReference type="Proteomes" id="UP001321749"/>
    </source>
</evidence>
<dbReference type="AlphaFoldDB" id="A0AAV9HHV8"/>
<dbReference type="InterPro" id="IPR011990">
    <property type="entry name" value="TPR-like_helical_dom_sf"/>
</dbReference>
<name>A0AAV9HHV8_9PEZI</name>
<accession>A0AAV9HHV8</accession>
<proteinExistence type="predicted"/>
<feature type="non-terminal residue" evidence="1">
    <location>
        <position position="1"/>
    </location>
</feature>
<evidence type="ECO:0000313" key="1">
    <source>
        <dbReference type="EMBL" id="KAK4459669.1"/>
    </source>
</evidence>
<dbReference type="Proteomes" id="UP001321749">
    <property type="component" value="Unassembled WGS sequence"/>
</dbReference>
<sequence>GKYEEAGQMHRQALQLYEKVLGKGHPYMLTSMNNLTAYLRARSRRVSSDSL</sequence>
<reference evidence="1" key="2">
    <citation type="submission" date="2023-06" db="EMBL/GenBank/DDBJ databases">
        <authorList>
            <consortium name="Lawrence Berkeley National Laboratory"/>
            <person name="Mondo S.J."/>
            <person name="Hensen N."/>
            <person name="Bonometti L."/>
            <person name="Westerberg I."/>
            <person name="Brannstrom I.O."/>
            <person name="Guillou S."/>
            <person name="Cros-Aarteil S."/>
            <person name="Calhoun S."/>
            <person name="Haridas S."/>
            <person name="Kuo A."/>
            <person name="Pangilinan J."/>
            <person name="Riley R."/>
            <person name="Labutti K."/>
            <person name="Andreopoulos B."/>
            <person name="Lipzen A."/>
            <person name="Chen C."/>
            <person name="Yanf M."/>
            <person name="Daum C."/>
            <person name="Ng V."/>
            <person name="Clum A."/>
            <person name="Steindorff A."/>
            <person name="Ohm R."/>
            <person name="Martin F."/>
            <person name="Silar P."/>
            <person name="Natvig D."/>
            <person name="Lalanne C."/>
            <person name="Gautier V."/>
            <person name="Ament-Velasquez S.L."/>
            <person name="Kruys A."/>
            <person name="Hutchinson M.I."/>
            <person name="Powell A.J."/>
            <person name="Barry K."/>
            <person name="Miller A.N."/>
            <person name="Grigoriev I.V."/>
            <person name="Debuchy R."/>
            <person name="Gladieux P."/>
            <person name="Thoren M.H."/>
            <person name="Johannesson H."/>
        </authorList>
    </citation>
    <scope>NUCLEOTIDE SEQUENCE</scope>
    <source>
        <strain evidence="1">PSN324</strain>
    </source>
</reference>
<gene>
    <name evidence="1" type="ORF">QBC42DRAFT_162462</name>
</gene>